<dbReference type="Proteomes" id="UP000249364">
    <property type="component" value="Unassembled WGS sequence"/>
</dbReference>
<gene>
    <name evidence="11" type="ORF">LY56_03222</name>
</gene>
<comment type="function">
    <text evidence="9">Part of the tripartite ATP-independent periplasmic (TRAP) transport system.</text>
</comment>
<dbReference type="Pfam" id="PF04290">
    <property type="entry name" value="DctQ"/>
    <property type="match status" value="1"/>
</dbReference>
<reference evidence="11 12" key="1">
    <citation type="submission" date="2018-06" db="EMBL/GenBank/DDBJ databases">
        <title>Genomic Encyclopedia of Archaeal and Bacterial Type Strains, Phase II (KMG-II): from individual species to whole genera.</title>
        <authorList>
            <person name="Goeker M."/>
        </authorList>
    </citation>
    <scope>NUCLEOTIDE SEQUENCE [LARGE SCALE GENOMIC DNA]</scope>
    <source>
        <strain evidence="11 12">DSM 13087</strain>
    </source>
</reference>
<evidence type="ECO:0000313" key="12">
    <source>
        <dbReference type="Proteomes" id="UP000249364"/>
    </source>
</evidence>
<keyword evidence="3" id="KW-1003">Cell membrane</keyword>
<evidence type="ECO:0000259" key="10">
    <source>
        <dbReference type="Pfam" id="PF04290"/>
    </source>
</evidence>
<feature type="transmembrane region" description="Helical" evidence="9">
    <location>
        <begin position="45"/>
        <end position="69"/>
    </location>
</feature>
<accession>A0A2W7RH18</accession>
<organism evidence="11 12">
    <name type="scientific">Roseinatronobacter thiooxidans</name>
    <dbReference type="NCBI Taxonomy" id="121821"/>
    <lineage>
        <taxon>Bacteria</taxon>
        <taxon>Pseudomonadati</taxon>
        <taxon>Pseudomonadota</taxon>
        <taxon>Alphaproteobacteria</taxon>
        <taxon>Rhodobacterales</taxon>
        <taxon>Paracoccaceae</taxon>
        <taxon>Roseinatronobacter</taxon>
    </lineage>
</organism>
<keyword evidence="5 9" id="KW-0812">Transmembrane</keyword>
<keyword evidence="2 9" id="KW-0813">Transport</keyword>
<evidence type="ECO:0000256" key="1">
    <source>
        <dbReference type="ARBA" id="ARBA00004429"/>
    </source>
</evidence>
<comment type="similarity">
    <text evidence="8 9">Belongs to the TRAP transporter small permease family.</text>
</comment>
<dbReference type="STRING" id="121821.GCA_001870675_01780"/>
<evidence type="ECO:0000256" key="4">
    <source>
        <dbReference type="ARBA" id="ARBA00022519"/>
    </source>
</evidence>
<protein>
    <recommendedName>
        <fullName evidence="9">TRAP transporter small permease protein</fullName>
    </recommendedName>
</protein>
<evidence type="ECO:0000313" key="11">
    <source>
        <dbReference type="EMBL" id="PZX37222.1"/>
    </source>
</evidence>
<evidence type="ECO:0000256" key="7">
    <source>
        <dbReference type="ARBA" id="ARBA00023136"/>
    </source>
</evidence>
<evidence type="ECO:0000256" key="2">
    <source>
        <dbReference type="ARBA" id="ARBA00022448"/>
    </source>
</evidence>
<comment type="caution">
    <text evidence="11">The sequence shown here is derived from an EMBL/GenBank/DDBJ whole genome shotgun (WGS) entry which is preliminary data.</text>
</comment>
<keyword evidence="12" id="KW-1185">Reference proteome</keyword>
<dbReference type="OrthoDB" id="8030921at2"/>
<dbReference type="GO" id="GO:0015740">
    <property type="term" value="P:C4-dicarboxylate transport"/>
    <property type="evidence" value="ECO:0007669"/>
    <property type="project" value="TreeGrafter"/>
</dbReference>
<dbReference type="EMBL" id="QKZQ01000022">
    <property type="protein sequence ID" value="PZX37222.1"/>
    <property type="molecule type" value="Genomic_DNA"/>
</dbReference>
<dbReference type="GO" id="GO:0022857">
    <property type="term" value="F:transmembrane transporter activity"/>
    <property type="evidence" value="ECO:0007669"/>
    <property type="project" value="UniProtKB-UniRule"/>
</dbReference>
<sequence>MLALIGRLYIGLINALAVLAAILIAISIGLVIANVASRALGYGSFQATIAVTEYILLYFTLFSAPYLLNTRGHVMVDMAVKQLTGTPRKILESFIYLIGIAVSLIFLVVSIDIMRSAIARGHFDERSIDLPYWLLYAGFPVAFGLLAIEFARYLLTSRSLYDQTDYNEGL</sequence>
<evidence type="ECO:0000256" key="3">
    <source>
        <dbReference type="ARBA" id="ARBA00022475"/>
    </source>
</evidence>
<proteinExistence type="inferred from homology"/>
<feature type="transmembrane region" description="Helical" evidence="9">
    <location>
        <begin position="133"/>
        <end position="155"/>
    </location>
</feature>
<feature type="transmembrane region" description="Helical" evidence="9">
    <location>
        <begin position="90"/>
        <end position="113"/>
    </location>
</feature>
<comment type="subcellular location">
    <subcellularLocation>
        <location evidence="1 9">Cell inner membrane</location>
        <topology evidence="1 9">Multi-pass membrane protein</topology>
    </subcellularLocation>
</comment>
<dbReference type="GO" id="GO:0005886">
    <property type="term" value="C:plasma membrane"/>
    <property type="evidence" value="ECO:0007669"/>
    <property type="project" value="UniProtKB-SubCell"/>
</dbReference>
<dbReference type="InterPro" id="IPR055348">
    <property type="entry name" value="DctQ"/>
</dbReference>
<evidence type="ECO:0000256" key="8">
    <source>
        <dbReference type="ARBA" id="ARBA00038436"/>
    </source>
</evidence>
<keyword evidence="7 9" id="KW-0472">Membrane</keyword>
<dbReference type="PANTHER" id="PTHR35011">
    <property type="entry name" value="2,3-DIKETO-L-GULONATE TRAP TRANSPORTER SMALL PERMEASE PROTEIN YIAM"/>
    <property type="match status" value="1"/>
</dbReference>
<dbReference type="AlphaFoldDB" id="A0A2W7RH18"/>
<evidence type="ECO:0000256" key="6">
    <source>
        <dbReference type="ARBA" id="ARBA00022989"/>
    </source>
</evidence>
<evidence type="ECO:0000256" key="9">
    <source>
        <dbReference type="RuleBase" id="RU369079"/>
    </source>
</evidence>
<feature type="domain" description="Tripartite ATP-independent periplasmic transporters DctQ component" evidence="10">
    <location>
        <begin position="28"/>
        <end position="153"/>
    </location>
</feature>
<feature type="transmembrane region" description="Helical" evidence="9">
    <location>
        <begin position="12"/>
        <end position="33"/>
    </location>
</feature>
<keyword evidence="6 9" id="KW-1133">Transmembrane helix</keyword>
<comment type="subunit">
    <text evidence="9">The complex comprises the extracytoplasmic solute receptor protein and the two transmembrane proteins.</text>
</comment>
<name>A0A2W7RH18_9RHOB</name>
<keyword evidence="4 9" id="KW-0997">Cell inner membrane</keyword>
<dbReference type="PANTHER" id="PTHR35011:SF10">
    <property type="entry name" value="TRAP TRANSPORTER SMALL PERMEASE PROTEIN"/>
    <property type="match status" value="1"/>
</dbReference>
<dbReference type="InterPro" id="IPR007387">
    <property type="entry name" value="TRAP_DctQ"/>
</dbReference>
<evidence type="ECO:0000256" key="5">
    <source>
        <dbReference type="ARBA" id="ARBA00022692"/>
    </source>
</evidence>
<dbReference type="RefSeq" id="WP_084386108.1">
    <property type="nucleotide sequence ID" value="NZ_MEHT01000006.1"/>
</dbReference>